<gene>
    <name evidence="2" type="ORF">NCTC10252_00138</name>
    <name evidence="3" type="ORF">NCTC10252_00263</name>
</gene>
<evidence type="ECO:0000313" key="2">
    <source>
        <dbReference type="EMBL" id="SUF54971.1"/>
    </source>
</evidence>
<evidence type="ECO:0000313" key="4">
    <source>
        <dbReference type="Proteomes" id="UP000254597"/>
    </source>
</evidence>
<name>A0A379QDP7_SALER</name>
<proteinExistence type="predicted"/>
<organism evidence="2 4">
    <name type="scientific">Salmonella enterica</name>
    <name type="common">Salmonella choleraesuis</name>
    <dbReference type="NCBI Taxonomy" id="28901"/>
    <lineage>
        <taxon>Bacteria</taxon>
        <taxon>Pseudomonadati</taxon>
        <taxon>Pseudomonadota</taxon>
        <taxon>Gammaproteobacteria</taxon>
        <taxon>Enterobacterales</taxon>
        <taxon>Enterobacteriaceae</taxon>
        <taxon>Salmonella</taxon>
    </lineage>
</organism>
<dbReference type="AlphaFoldDB" id="A0A379QDP7"/>
<evidence type="ECO:0000313" key="3">
    <source>
        <dbReference type="EMBL" id="SUF55094.1"/>
    </source>
</evidence>
<feature type="region of interest" description="Disordered" evidence="1">
    <location>
        <begin position="1"/>
        <end position="21"/>
    </location>
</feature>
<dbReference type="EMBL" id="UGWP01000003">
    <property type="protein sequence ID" value="SUF54971.1"/>
    <property type="molecule type" value="Genomic_DNA"/>
</dbReference>
<accession>A0A379QDP7</accession>
<evidence type="ECO:0000256" key="1">
    <source>
        <dbReference type="SAM" id="MobiDB-lite"/>
    </source>
</evidence>
<reference evidence="2 4" key="1">
    <citation type="submission" date="2018-06" db="EMBL/GenBank/DDBJ databases">
        <authorList>
            <consortium name="Pathogen Informatics"/>
            <person name="Doyle S."/>
        </authorList>
    </citation>
    <scope>NUCLEOTIDE SEQUENCE [LARGE SCALE GENOMIC DNA]</scope>
    <source>
        <strain evidence="2 4">NCTC10252</strain>
    </source>
</reference>
<dbReference type="Proteomes" id="UP000254597">
    <property type="component" value="Unassembled WGS sequence"/>
</dbReference>
<dbReference type="EMBL" id="UGWP01000003">
    <property type="protein sequence ID" value="SUF55094.1"/>
    <property type="molecule type" value="Genomic_DNA"/>
</dbReference>
<protein>
    <submittedName>
        <fullName evidence="2">Uncharacterized protein</fullName>
    </submittedName>
</protein>
<sequence>MPGQKEANYKENFNNTREKHYQVSRNENNEIFITVHYIMFQ</sequence>